<feature type="domain" description="PARP catalytic" evidence="2">
    <location>
        <begin position="122"/>
        <end position="194"/>
    </location>
</feature>
<evidence type="ECO:0000259" key="2">
    <source>
        <dbReference type="Pfam" id="PF00644"/>
    </source>
</evidence>
<dbReference type="InterPro" id="IPR012317">
    <property type="entry name" value="Poly(ADP-ribose)pol_cat_dom"/>
</dbReference>
<feature type="transmembrane region" description="Helical" evidence="1">
    <location>
        <begin position="46"/>
        <end position="71"/>
    </location>
</feature>
<dbReference type="SUPFAM" id="SSF56399">
    <property type="entry name" value="ADP-ribosylation"/>
    <property type="match status" value="1"/>
</dbReference>
<name>A0A8S2N0D5_9BILA</name>
<evidence type="ECO:0000313" key="4">
    <source>
        <dbReference type="EMBL" id="CAF3970222.1"/>
    </source>
</evidence>
<dbReference type="EMBL" id="CAJOBA010033739">
    <property type="protein sequence ID" value="CAF3970222.1"/>
    <property type="molecule type" value="Genomic_DNA"/>
</dbReference>
<comment type="caution">
    <text evidence="4">The sequence shown here is derived from an EMBL/GenBank/DDBJ whole genome shotgun (WGS) entry which is preliminary data.</text>
</comment>
<dbReference type="Gene3D" id="3.90.228.10">
    <property type="match status" value="1"/>
</dbReference>
<evidence type="ECO:0000256" key="1">
    <source>
        <dbReference type="SAM" id="Phobius"/>
    </source>
</evidence>
<gene>
    <name evidence="3" type="ORF">OVA965_LOCUS21980</name>
    <name evidence="4" type="ORF">TMI583_LOCUS22689</name>
</gene>
<dbReference type="Proteomes" id="UP000677228">
    <property type="component" value="Unassembled WGS sequence"/>
</dbReference>
<protein>
    <recommendedName>
        <fullName evidence="2">PARP catalytic domain-containing protein</fullName>
    </recommendedName>
</protein>
<evidence type="ECO:0000313" key="5">
    <source>
        <dbReference type="Proteomes" id="UP000682733"/>
    </source>
</evidence>
<feature type="transmembrane region" description="Helical" evidence="1">
    <location>
        <begin position="12"/>
        <end position="34"/>
    </location>
</feature>
<reference evidence="4" key="1">
    <citation type="submission" date="2021-02" db="EMBL/GenBank/DDBJ databases">
        <authorList>
            <person name="Nowell W R."/>
        </authorList>
    </citation>
    <scope>NUCLEOTIDE SEQUENCE</scope>
</reference>
<sequence>MDTHLARPQLRFYVRFAFLFICVVLRLTAIGLYSTAPDVDNLGHSIAGICGISFVTLFLTFCIDFYHYWVWWFYCPSCDRKLWCSLSRKHKRYLPYHLLGDSRSFRLGDKLCSDGYQCTNRRLEHIVIFHQSSYRPQPAFSDIKDITKNIYIGFHQTSPEAAVSIAHSDFRPSTTVTPENGLMLGHGIYFARSLHSTEGKARAHGAYICAEVIMDMGKGVKYVTVETRNEVSNTDEWHKEYDSVYYRHPDNNYDEFCVKSVEQILKWVIVVEPDFDKRPEEFGLTTEFDGTRCCCI</sequence>
<keyword evidence="1" id="KW-0472">Membrane</keyword>
<proteinExistence type="predicted"/>
<dbReference type="AlphaFoldDB" id="A0A8S2N0D5"/>
<keyword evidence="1" id="KW-0812">Transmembrane</keyword>
<organism evidence="4 5">
    <name type="scientific">Didymodactylos carnosus</name>
    <dbReference type="NCBI Taxonomy" id="1234261"/>
    <lineage>
        <taxon>Eukaryota</taxon>
        <taxon>Metazoa</taxon>
        <taxon>Spiralia</taxon>
        <taxon>Gnathifera</taxon>
        <taxon>Rotifera</taxon>
        <taxon>Eurotatoria</taxon>
        <taxon>Bdelloidea</taxon>
        <taxon>Philodinida</taxon>
        <taxon>Philodinidae</taxon>
        <taxon>Didymodactylos</taxon>
    </lineage>
</organism>
<dbReference type="GO" id="GO:0003950">
    <property type="term" value="F:NAD+ poly-ADP-ribosyltransferase activity"/>
    <property type="evidence" value="ECO:0007669"/>
    <property type="project" value="InterPro"/>
</dbReference>
<accession>A0A8S2N0D5</accession>
<dbReference type="EMBL" id="CAJNOK010012219">
    <property type="protein sequence ID" value="CAF1158705.1"/>
    <property type="molecule type" value="Genomic_DNA"/>
</dbReference>
<dbReference type="Proteomes" id="UP000682733">
    <property type="component" value="Unassembled WGS sequence"/>
</dbReference>
<evidence type="ECO:0000313" key="3">
    <source>
        <dbReference type="EMBL" id="CAF1158705.1"/>
    </source>
</evidence>
<keyword evidence="1" id="KW-1133">Transmembrane helix</keyword>
<dbReference type="Pfam" id="PF00644">
    <property type="entry name" value="PARP"/>
    <property type="match status" value="1"/>
</dbReference>